<dbReference type="Pfam" id="PF02563">
    <property type="entry name" value="Poly_export"/>
    <property type="match status" value="1"/>
</dbReference>
<dbReference type="GeneID" id="91004184"/>
<gene>
    <name evidence="4" type="ORF">C8J25_10178</name>
</gene>
<comment type="caution">
    <text evidence="4">The sequence shown here is derived from an EMBL/GenBank/DDBJ whole genome shotgun (WGS) entry which is preliminary data.</text>
</comment>
<sequence>MLAAFALAGCSKSGPPPISSGERYAEGAASDDIYKLGAGDKIRVIVYNEPQLSGDFSVSSDGEISLPLIGNVQVAGKPIERVTQEVQARLSDGYLRDPRVNMEVATYRPFFILGEVRSPGQYPYLSGLTALNAIATAQGYTPRARKATVRIRRFGDQYEQEYVLTPNLRIYPGDTIRLTERFF</sequence>
<dbReference type="Pfam" id="PF10531">
    <property type="entry name" value="SLBB"/>
    <property type="match status" value="1"/>
</dbReference>
<evidence type="ECO:0000259" key="3">
    <source>
        <dbReference type="Pfam" id="PF10531"/>
    </source>
</evidence>
<dbReference type="InterPro" id="IPR019554">
    <property type="entry name" value="Soluble_ligand-bd"/>
</dbReference>
<evidence type="ECO:0000259" key="2">
    <source>
        <dbReference type="Pfam" id="PF02563"/>
    </source>
</evidence>
<dbReference type="AlphaFoldDB" id="A0A2T5UAQ9"/>
<dbReference type="EMBL" id="QAYE01000001">
    <property type="protein sequence ID" value="PTW48581.1"/>
    <property type="molecule type" value="Genomic_DNA"/>
</dbReference>
<dbReference type="Gene3D" id="3.30.1950.10">
    <property type="entry name" value="wza like domain"/>
    <property type="match status" value="1"/>
</dbReference>
<reference evidence="4 5" key="1">
    <citation type="submission" date="2018-04" db="EMBL/GenBank/DDBJ databases">
        <title>Genomic Encyclopedia of Type Strains, Phase III (KMG-III): the genomes of soil and plant-associated and newly described type strains.</title>
        <authorList>
            <person name="Whitman W."/>
        </authorList>
    </citation>
    <scope>NUCLEOTIDE SEQUENCE [LARGE SCALE GENOMIC DNA]</scope>
    <source>
        <strain evidence="4 5">MA-olki</strain>
    </source>
</reference>
<feature type="domain" description="Soluble ligand binding" evidence="3">
    <location>
        <begin position="110"/>
        <end position="156"/>
    </location>
</feature>
<dbReference type="InterPro" id="IPR049712">
    <property type="entry name" value="Poly_export"/>
</dbReference>
<dbReference type="PANTHER" id="PTHR33619">
    <property type="entry name" value="POLYSACCHARIDE EXPORT PROTEIN GFCE-RELATED"/>
    <property type="match status" value="1"/>
</dbReference>
<evidence type="ECO:0000313" key="4">
    <source>
        <dbReference type="EMBL" id="PTW48581.1"/>
    </source>
</evidence>
<protein>
    <submittedName>
        <fullName evidence="4">Polysaccharide export outer membrane protein</fullName>
    </submittedName>
</protein>
<dbReference type="Proteomes" id="UP000244013">
    <property type="component" value="Unassembled WGS sequence"/>
</dbReference>
<organism evidence="4 5">
    <name type="scientific">Sphingomonas faeni</name>
    <dbReference type="NCBI Taxonomy" id="185950"/>
    <lineage>
        <taxon>Bacteria</taxon>
        <taxon>Pseudomonadati</taxon>
        <taxon>Pseudomonadota</taxon>
        <taxon>Alphaproteobacteria</taxon>
        <taxon>Sphingomonadales</taxon>
        <taxon>Sphingomonadaceae</taxon>
        <taxon>Sphingomonas</taxon>
    </lineage>
</organism>
<accession>A0A2T5UAQ9</accession>
<dbReference type="GO" id="GO:0015159">
    <property type="term" value="F:polysaccharide transmembrane transporter activity"/>
    <property type="evidence" value="ECO:0007669"/>
    <property type="project" value="InterPro"/>
</dbReference>
<proteinExistence type="predicted"/>
<dbReference type="InterPro" id="IPR003715">
    <property type="entry name" value="Poly_export_N"/>
</dbReference>
<dbReference type="PANTHER" id="PTHR33619:SF3">
    <property type="entry name" value="POLYSACCHARIDE EXPORT PROTEIN GFCE-RELATED"/>
    <property type="match status" value="1"/>
</dbReference>
<keyword evidence="1" id="KW-0732">Signal</keyword>
<evidence type="ECO:0000256" key="1">
    <source>
        <dbReference type="ARBA" id="ARBA00022729"/>
    </source>
</evidence>
<name>A0A2T5UAQ9_9SPHN</name>
<feature type="domain" description="Polysaccharide export protein N-terminal" evidence="2">
    <location>
        <begin position="30"/>
        <end position="104"/>
    </location>
</feature>
<dbReference type="RefSeq" id="WP_235524626.1">
    <property type="nucleotide sequence ID" value="NZ_JAPZPM010000006.1"/>
</dbReference>
<evidence type="ECO:0000313" key="5">
    <source>
        <dbReference type="Proteomes" id="UP000244013"/>
    </source>
</evidence>